<evidence type="ECO:0000259" key="3">
    <source>
        <dbReference type="Pfam" id="PF16344"/>
    </source>
</evidence>
<dbReference type="PANTHER" id="PTHR30273">
    <property type="entry name" value="PERIPLASMIC SIGNAL SENSOR AND SIGMA FACTOR ACTIVATOR FECR-RELATED"/>
    <property type="match status" value="1"/>
</dbReference>
<feature type="transmembrane region" description="Helical" evidence="1">
    <location>
        <begin position="80"/>
        <end position="100"/>
    </location>
</feature>
<organism evidence="4 5">
    <name type="scientific">Chitinophaga nivalis</name>
    <dbReference type="NCBI Taxonomy" id="2991709"/>
    <lineage>
        <taxon>Bacteria</taxon>
        <taxon>Pseudomonadati</taxon>
        <taxon>Bacteroidota</taxon>
        <taxon>Chitinophagia</taxon>
        <taxon>Chitinophagales</taxon>
        <taxon>Chitinophagaceae</taxon>
        <taxon>Chitinophaga</taxon>
    </lineage>
</organism>
<name>A0ABT3IEN9_9BACT</name>
<keyword evidence="5" id="KW-1185">Reference proteome</keyword>
<evidence type="ECO:0000256" key="1">
    <source>
        <dbReference type="SAM" id="Phobius"/>
    </source>
</evidence>
<feature type="domain" description="Protein FecR C-terminal" evidence="3">
    <location>
        <begin position="279"/>
        <end position="344"/>
    </location>
</feature>
<keyword evidence="1" id="KW-1133">Transmembrane helix</keyword>
<dbReference type="InterPro" id="IPR012373">
    <property type="entry name" value="Ferrdict_sens_TM"/>
</dbReference>
<dbReference type="Pfam" id="PF16344">
    <property type="entry name" value="FecR_C"/>
    <property type="match status" value="1"/>
</dbReference>
<reference evidence="4 5" key="1">
    <citation type="submission" date="2022-10" db="EMBL/GenBank/DDBJ databases">
        <title>Chitinophaga nivalis PC15 sp. nov., isolated from Pyeongchang county, South Korea.</title>
        <authorList>
            <person name="Trinh H.N."/>
        </authorList>
    </citation>
    <scope>NUCLEOTIDE SEQUENCE [LARGE SCALE GENOMIC DNA]</scope>
    <source>
        <strain evidence="4 5">PC14</strain>
    </source>
</reference>
<dbReference type="PANTHER" id="PTHR30273:SF2">
    <property type="entry name" value="PROTEIN FECR"/>
    <property type="match status" value="1"/>
</dbReference>
<evidence type="ECO:0000313" key="5">
    <source>
        <dbReference type="Proteomes" id="UP001207742"/>
    </source>
</evidence>
<evidence type="ECO:0000259" key="2">
    <source>
        <dbReference type="Pfam" id="PF04773"/>
    </source>
</evidence>
<sequence>MARKVANEATVAELEELELLLARFPEWQYAFTIVEEVTDVRVAKGFSGAEEQQLLQEGWDRISDFIAQPEKAVIKKMAPWKMMTGIAACIAILVTAYSLWQMPGKTTYRNEVITKNGSKTSLILPDGTSVVLNACSRLQYDANRFLSGKREVVLTGEAYFDVKQDPSHPFMIKAGQVNIRVLGTVFNVKAYTEDATVETTLLSGKVEVHFPENTTARQRVVVLQPEQKLTIGNRLPAQQQPTITNNNKTDQSYAITPVKINAAGQTDAVNLETAWMSDRFEFDKITLEQLSHDLERWYNVTVKFRNDRYKKEVVTGAFRKQHLEEILQALQLMTGFHYEVNNSENVIYIW</sequence>
<proteinExistence type="predicted"/>
<dbReference type="PIRSF" id="PIRSF018266">
    <property type="entry name" value="FecR"/>
    <property type="match status" value="1"/>
</dbReference>
<evidence type="ECO:0000313" key="4">
    <source>
        <dbReference type="EMBL" id="MCW3482416.1"/>
    </source>
</evidence>
<accession>A0ABT3IEN9</accession>
<keyword evidence="1" id="KW-0472">Membrane</keyword>
<dbReference type="InterPro" id="IPR032508">
    <property type="entry name" value="FecR_C"/>
</dbReference>
<feature type="domain" description="FecR protein" evidence="2">
    <location>
        <begin position="112"/>
        <end position="207"/>
    </location>
</feature>
<dbReference type="Proteomes" id="UP001207742">
    <property type="component" value="Unassembled WGS sequence"/>
</dbReference>
<comment type="caution">
    <text evidence="4">The sequence shown here is derived from an EMBL/GenBank/DDBJ whole genome shotgun (WGS) entry which is preliminary data.</text>
</comment>
<dbReference type="Gene3D" id="3.55.50.30">
    <property type="match status" value="1"/>
</dbReference>
<keyword evidence="1" id="KW-0812">Transmembrane</keyword>
<dbReference type="RefSeq" id="WP_264726792.1">
    <property type="nucleotide sequence ID" value="NZ_JAPDNR010000001.1"/>
</dbReference>
<gene>
    <name evidence="4" type="ORF">OL497_00785</name>
</gene>
<protein>
    <submittedName>
        <fullName evidence="4">DUF4974 domain-containing protein</fullName>
    </submittedName>
</protein>
<dbReference type="Gene3D" id="2.60.120.1440">
    <property type="match status" value="1"/>
</dbReference>
<dbReference type="InterPro" id="IPR006860">
    <property type="entry name" value="FecR"/>
</dbReference>
<dbReference type="EMBL" id="JAPDNS010000001">
    <property type="protein sequence ID" value="MCW3482416.1"/>
    <property type="molecule type" value="Genomic_DNA"/>
</dbReference>
<dbReference type="Pfam" id="PF04773">
    <property type="entry name" value="FecR"/>
    <property type="match status" value="1"/>
</dbReference>